<evidence type="ECO:0000259" key="9">
    <source>
        <dbReference type="Pfam" id="PF17768"/>
    </source>
</evidence>
<evidence type="ECO:0000256" key="2">
    <source>
        <dbReference type="ARBA" id="ARBA00019841"/>
    </source>
</evidence>
<proteinExistence type="inferred from homology"/>
<comment type="similarity">
    <text evidence="1">Belongs to the RecJ family.</text>
</comment>
<dbReference type="PANTHER" id="PTHR30255">
    <property type="entry name" value="SINGLE-STRANDED-DNA-SPECIFIC EXONUCLEASE RECJ"/>
    <property type="match status" value="1"/>
</dbReference>
<reference evidence="10" key="1">
    <citation type="submission" date="2020-08" db="EMBL/GenBank/DDBJ databases">
        <title>Genome public.</title>
        <authorList>
            <person name="Liu C."/>
            <person name="Sun Q."/>
        </authorList>
    </citation>
    <scope>NUCLEOTIDE SEQUENCE</scope>
    <source>
        <strain evidence="10">BX8</strain>
    </source>
</reference>
<dbReference type="InterPro" id="IPR004610">
    <property type="entry name" value="RecJ"/>
</dbReference>
<dbReference type="InterPro" id="IPR038763">
    <property type="entry name" value="DHH_sf"/>
</dbReference>
<dbReference type="RefSeq" id="WP_186888382.1">
    <property type="nucleotide sequence ID" value="NZ_JACONZ010000004.1"/>
</dbReference>
<evidence type="ECO:0000256" key="1">
    <source>
        <dbReference type="ARBA" id="ARBA00005915"/>
    </source>
</evidence>
<organism evidence="10 11">
    <name type="scientific">Anaerofilum hominis</name>
    <dbReference type="NCBI Taxonomy" id="2763016"/>
    <lineage>
        <taxon>Bacteria</taxon>
        <taxon>Bacillati</taxon>
        <taxon>Bacillota</taxon>
        <taxon>Clostridia</taxon>
        <taxon>Eubacteriales</taxon>
        <taxon>Oscillospiraceae</taxon>
        <taxon>Anaerofilum</taxon>
    </lineage>
</organism>
<feature type="domain" description="RecJ OB" evidence="9">
    <location>
        <begin position="454"/>
        <end position="557"/>
    </location>
</feature>
<evidence type="ECO:0000313" key="11">
    <source>
        <dbReference type="Proteomes" id="UP000659630"/>
    </source>
</evidence>
<keyword evidence="3" id="KW-0540">Nuclease</keyword>
<dbReference type="Gene3D" id="3.10.310.30">
    <property type="match status" value="1"/>
</dbReference>
<dbReference type="GO" id="GO:0003676">
    <property type="term" value="F:nucleic acid binding"/>
    <property type="evidence" value="ECO:0007669"/>
    <property type="project" value="InterPro"/>
</dbReference>
<dbReference type="InterPro" id="IPR001667">
    <property type="entry name" value="DDH_dom"/>
</dbReference>
<evidence type="ECO:0000256" key="4">
    <source>
        <dbReference type="ARBA" id="ARBA00022801"/>
    </source>
</evidence>
<dbReference type="Pfam" id="PF17768">
    <property type="entry name" value="RecJ_OB"/>
    <property type="match status" value="1"/>
</dbReference>
<feature type="domain" description="DHHA1" evidence="8">
    <location>
        <begin position="348"/>
        <end position="440"/>
    </location>
</feature>
<evidence type="ECO:0000259" key="7">
    <source>
        <dbReference type="Pfam" id="PF01368"/>
    </source>
</evidence>
<evidence type="ECO:0000256" key="6">
    <source>
        <dbReference type="SAM" id="Coils"/>
    </source>
</evidence>
<evidence type="ECO:0000313" key="10">
    <source>
        <dbReference type="EMBL" id="MBC5582014.1"/>
    </source>
</evidence>
<keyword evidence="4" id="KW-0378">Hydrolase</keyword>
<gene>
    <name evidence="10" type="primary">recJ</name>
    <name evidence="10" type="ORF">H8S23_10905</name>
</gene>
<keyword evidence="11" id="KW-1185">Reference proteome</keyword>
<accession>A0A923IAB6</accession>
<dbReference type="Gene3D" id="3.90.1640.30">
    <property type="match status" value="1"/>
</dbReference>
<dbReference type="NCBIfam" id="TIGR00644">
    <property type="entry name" value="recJ"/>
    <property type="match status" value="1"/>
</dbReference>
<feature type="domain" description="DDH" evidence="7">
    <location>
        <begin position="79"/>
        <end position="227"/>
    </location>
</feature>
<name>A0A923IAB6_9FIRM</name>
<evidence type="ECO:0000256" key="5">
    <source>
        <dbReference type="ARBA" id="ARBA00022839"/>
    </source>
</evidence>
<dbReference type="Pfam" id="PF02272">
    <property type="entry name" value="DHHA1"/>
    <property type="match status" value="1"/>
</dbReference>
<comment type="caution">
    <text evidence="10">The sequence shown here is derived from an EMBL/GenBank/DDBJ whole genome shotgun (WGS) entry which is preliminary data.</text>
</comment>
<dbReference type="GO" id="GO:0006281">
    <property type="term" value="P:DNA repair"/>
    <property type="evidence" value="ECO:0007669"/>
    <property type="project" value="InterPro"/>
</dbReference>
<evidence type="ECO:0000256" key="3">
    <source>
        <dbReference type="ARBA" id="ARBA00022722"/>
    </source>
</evidence>
<dbReference type="InterPro" id="IPR051673">
    <property type="entry name" value="SSDNA_exonuclease_RecJ"/>
</dbReference>
<dbReference type="InterPro" id="IPR041122">
    <property type="entry name" value="RecJ_OB"/>
</dbReference>
<dbReference type="GO" id="GO:0006310">
    <property type="term" value="P:DNA recombination"/>
    <property type="evidence" value="ECO:0007669"/>
    <property type="project" value="InterPro"/>
</dbReference>
<dbReference type="Pfam" id="PF01368">
    <property type="entry name" value="DHH"/>
    <property type="match status" value="1"/>
</dbReference>
<dbReference type="InterPro" id="IPR003156">
    <property type="entry name" value="DHHA1_dom"/>
</dbReference>
<feature type="coiled-coil region" evidence="6">
    <location>
        <begin position="301"/>
        <end position="335"/>
    </location>
</feature>
<dbReference type="PANTHER" id="PTHR30255:SF2">
    <property type="entry name" value="SINGLE-STRANDED-DNA-SPECIFIC EXONUCLEASE RECJ"/>
    <property type="match status" value="1"/>
</dbReference>
<keyword evidence="6" id="KW-0175">Coiled coil</keyword>
<protein>
    <recommendedName>
        <fullName evidence="2">Single-stranded-DNA-specific exonuclease RecJ</fullName>
    </recommendedName>
</protein>
<dbReference type="SUPFAM" id="SSF64182">
    <property type="entry name" value="DHH phosphoesterases"/>
    <property type="match status" value="1"/>
</dbReference>
<dbReference type="Proteomes" id="UP000659630">
    <property type="component" value="Unassembled WGS sequence"/>
</dbReference>
<sequence>MIYHPWLCGRPKTENTKALSEALGLPRLVCDVLASRGFDTPEKARAFLSEETPISPPALLKNIDAAAQRIRRAVDEGEKIAIFGDYDVDGVCATALMYSYLESLGAEVYYKLPNRADEGYGLCRSSIDLIASRGITLIITVDNGVSAAEEVAYAAGLGVDVVVTDHHLPPETLPAAAAVVDPQLPGDESPCKALSGVGVAFKVACAVDDTPPEELLEWYGDLVAIGTIADIMTLTGENQAIVRRGVEMLQDSARPGVRALVEVAGLGGRSVSAENVSFGLAPRLNAAGRMDDATASLRLLLADDDEEAAELAAALDSYNQERQKTEREIVDSIAEKIRSDDRLSRRRVIVVWGEGYHQGVIGIVASRLVERFGRPAIVFSVDGEEARGSGRSVPGFSLYEAIAACGDLLVRFGGHDAAAGMSIRTDRLQAFSDAVNAFAAQRHPVMEVPPLRADAPVSLAGLTTDDVAALSALAPFGNGNPAPLFLLENAVLDAVYPVSEGKHSRLRLRQDGASIYAALFGVSPAALGYRPGDKVEALLSLSVYEGQNGPMLSARVKELRPAGLGNDYVRETQLYQSFLGGVELSAQQRQALLPTRAEVASVFRLARAEGIPAADLCPCFARLAPLGAGKVLVALQALSELELIEKKTAGGEERYVEHPVGGKRDLMSSPTLAALTG</sequence>
<dbReference type="GO" id="GO:0008409">
    <property type="term" value="F:5'-3' exonuclease activity"/>
    <property type="evidence" value="ECO:0007669"/>
    <property type="project" value="InterPro"/>
</dbReference>
<dbReference type="EMBL" id="JACONZ010000004">
    <property type="protein sequence ID" value="MBC5582014.1"/>
    <property type="molecule type" value="Genomic_DNA"/>
</dbReference>
<dbReference type="AlphaFoldDB" id="A0A923IAB6"/>
<keyword evidence="5 10" id="KW-0269">Exonuclease</keyword>
<evidence type="ECO:0000259" key="8">
    <source>
        <dbReference type="Pfam" id="PF02272"/>
    </source>
</evidence>